<name>A0A9N8YSB6_9GLOM</name>
<feature type="compositionally biased region" description="Polar residues" evidence="1">
    <location>
        <begin position="21"/>
        <end position="31"/>
    </location>
</feature>
<evidence type="ECO:0000256" key="1">
    <source>
        <dbReference type="SAM" id="MobiDB-lite"/>
    </source>
</evidence>
<keyword evidence="3" id="KW-1185">Reference proteome</keyword>
<accession>A0A9N8YSB6</accession>
<dbReference type="EMBL" id="CAJVPV010000112">
    <property type="protein sequence ID" value="CAG8443222.1"/>
    <property type="molecule type" value="Genomic_DNA"/>
</dbReference>
<feature type="region of interest" description="Disordered" evidence="1">
    <location>
        <begin position="21"/>
        <end position="42"/>
    </location>
</feature>
<reference evidence="2" key="1">
    <citation type="submission" date="2021-06" db="EMBL/GenBank/DDBJ databases">
        <authorList>
            <person name="Kallberg Y."/>
            <person name="Tangrot J."/>
            <person name="Rosling A."/>
        </authorList>
    </citation>
    <scope>NUCLEOTIDE SEQUENCE</scope>
    <source>
        <strain evidence="2">CL551</strain>
    </source>
</reference>
<evidence type="ECO:0000313" key="3">
    <source>
        <dbReference type="Proteomes" id="UP000789342"/>
    </source>
</evidence>
<organism evidence="2 3">
    <name type="scientific">Acaulospora morrowiae</name>
    <dbReference type="NCBI Taxonomy" id="94023"/>
    <lineage>
        <taxon>Eukaryota</taxon>
        <taxon>Fungi</taxon>
        <taxon>Fungi incertae sedis</taxon>
        <taxon>Mucoromycota</taxon>
        <taxon>Glomeromycotina</taxon>
        <taxon>Glomeromycetes</taxon>
        <taxon>Diversisporales</taxon>
        <taxon>Acaulosporaceae</taxon>
        <taxon>Acaulospora</taxon>
    </lineage>
</organism>
<feature type="compositionally biased region" description="Basic and acidic residues" evidence="1">
    <location>
        <begin position="32"/>
        <end position="42"/>
    </location>
</feature>
<proteinExistence type="predicted"/>
<protein>
    <submittedName>
        <fullName evidence="2">14652_t:CDS:1</fullName>
    </submittedName>
</protein>
<sequence>MPNPVEVLQDPDIFHHTTQQFREANQATTNKTSRDRIPSYHQ</sequence>
<gene>
    <name evidence="2" type="ORF">AMORRO_LOCUS440</name>
</gene>
<dbReference type="AlphaFoldDB" id="A0A9N8YSB6"/>
<comment type="caution">
    <text evidence="2">The sequence shown here is derived from an EMBL/GenBank/DDBJ whole genome shotgun (WGS) entry which is preliminary data.</text>
</comment>
<dbReference type="Proteomes" id="UP000789342">
    <property type="component" value="Unassembled WGS sequence"/>
</dbReference>
<evidence type="ECO:0000313" key="2">
    <source>
        <dbReference type="EMBL" id="CAG8443222.1"/>
    </source>
</evidence>